<dbReference type="AlphaFoldDB" id="A0A5M3Q411"/>
<proteinExistence type="predicted"/>
<protein>
    <recommendedName>
        <fullName evidence="3">DUF4194 domain-containing protein</fullName>
    </recommendedName>
</protein>
<accession>A0A5M3Q411</accession>
<evidence type="ECO:0000313" key="2">
    <source>
        <dbReference type="Proteomes" id="UP000387223"/>
    </source>
</evidence>
<dbReference type="Pfam" id="PF13835">
    <property type="entry name" value="DUF4194"/>
    <property type="match status" value="1"/>
</dbReference>
<name>A0A5M3Q411_9GAMM</name>
<evidence type="ECO:0000313" key="1">
    <source>
        <dbReference type="EMBL" id="GBO89896.1"/>
    </source>
</evidence>
<dbReference type="RefSeq" id="WP_136632452.1">
    <property type="nucleotide sequence ID" value="NZ_BGZI01000029.1"/>
</dbReference>
<dbReference type="Proteomes" id="UP000387223">
    <property type="component" value="Unassembled WGS sequence"/>
</dbReference>
<sequence length="212" mass="24324">MPRTWEKIASEDPIYNAEDYFADALYQIVTEQVLYQSDLRQRTSYEVIRRHIRDFREALALSKLELVINDDYRYCAAIPRDTRKQPLSLQETLLILVLRKMYHERISRGELEQGQAVIEIEELKTAFRELTHRELPSGAGEIKELVAKMKRFGMAKAVPVQEGSLQPFDITVLPGIVDLVNEAAINRLGAFVGAQLEVEESDDDTELDDETP</sequence>
<reference evidence="1 2" key="1">
    <citation type="journal article" date="2019" name="J. Gen. Appl. Microbiol.">
        <title>Aerobic degradation of cis-dichloroethene by the marine bacterium Marinobacter salsuginis strain 5N-3.</title>
        <authorList>
            <person name="Inoue Y."/>
            <person name="Fukunaga Y."/>
            <person name="Katsumata H."/>
            <person name="Ohji S."/>
            <person name="Hosoyama A."/>
            <person name="Mori K."/>
            <person name="Ando K."/>
        </authorList>
    </citation>
    <scope>NUCLEOTIDE SEQUENCE [LARGE SCALE GENOMIC DNA]</scope>
    <source>
        <strain evidence="1 2">NBRC 109114</strain>
    </source>
</reference>
<dbReference type="EMBL" id="BGZI01000029">
    <property type="protein sequence ID" value="GBO89896.1"/>
    <property type="molecule type" value="Genomic_DNA"/>
</dbReference>
<comment type="caution">
    <text evidence="1">The sequence shown here is derived from an EMBL/GenBank/DDBJ whole genome shotgun (WGS) entry which is preliminary data.</text>
</comment>
<organism evidence="1 2">
    <name type="scientific">Marinobacter salsuginis</name>
    <dbReference type="NCBI Taxonomy" id="418719"/>
    <lineage>
        <taxon>Bacteria</taxon>
        <taxon>Pseudomonadati</taxon>
        <taxon>Pseudomonadota</taxon>
        <taxon>Gammaproteobacteria</taxon>
        <taxon>Pseudomonadales</taxon>
        <taxon>Marinobacteraceae</taxon>
        <taxon>Marinobacter</taxon>
    </lineage>
</organism>
<evidence type="ECO:0008006" key="3">
    <source>
        <dbReference type="Google" id="ProtNLM"/>
    </source>
</evidence>
<dbReference type="InterPro" id="IPR025449">
    <property type="entry name" value="JetB"/>
</dbReference>
<gene>
    <name evidence="1" type="ORF">MSSD14B_35640</name>
</gene>